<reference evidence="2" key="1">
    <citation type="submission" date="2021-01" db="EMBL/GenBank/DDBJ databases">
        <authorList>
            <person name="Kaushik A."/>
        </authorList>
    </citation>
    <scope>NUCLEOTIDE SEQUENCE</scope>
    <source>
        <strain evidence="2">AG5</strain>
    </source>
</reference>
<protein>
    <recommendedName>
        <fullName evidence="1">SnoaL-like domain-containing protein</fullName>
    </recommendedName>
</protein>
<organism evidence="2 3">
    <name type="scientific">Rhizoctonia solani</name>
    <dbReference type="NCBI Taxonomy" id="456999"/>
    <lineage>
        <taxon>Eukaryota</taxon>
        <taxon>Fungi</taxon>
        <taxon>Dikarya</taxon>
        <taxon>Basidiomycota</taxon>
        <taxon>Agaricomycotina</taxon>
        <taxon>Agaricomycetes</taxon>
        <taxon>Cantharellales</taxon>
        <taxon>Ceratobasidiaceae</taxon>
        <taxon>Rhizoctonia</taxon>
    </lineage>
</organism>
<comment type="caution">
    <text evidence="2">The sequence shown here is derived from an EMBL/GenBank/DDBJ whole genome shotgun (WGS) entry which is preliminary data.</text>
</comment>
<accession>A0A8H3DW66</accession>
<dbReference type="AlphaFoldDB" id="A0A8H3DW66"/>
<feature type="domain" description="SnoaL-like" evidence="1">
    <location>
        <begin position="25"/>
        <end position="89"/>
    </location>
</feature>
<name>A0A8H3DW66_9AGAM</name>
<dbReference type="EMBL" id="CAJNJQ010000956">
    <property type="protein sequence ID" value="CAE7111089.1"/>
    <property type="molecule type" value="Genomic_DNA"/>
</dbReference>
<dbReference type="Pfam" id="PF13577">
    <property type="entry name" value="SnoaL_4"/>
    <property type="match status" value="1"/>
</dbReference>
<dbReference type="Gene3D" id="3.10.450.50">
    <property type="match status" value="1"/>
</dbReference>
<proteinExistence type="predicted"/>
<dbReference type="InterPro" id="IPR032710">
    <property type="entry name" value="NTF2-like_dom_sf"/>
</dbReference>
<evidence type="ECO:0000259" key="1">
    <source>
        <dbReference type="Pfam" id="PF13577"/>
    </source>
</evidence>
<dbReference type="InterPro" id="IPR037401">
    <property type="entry name" value="SnoaL-like"/>
</dbReference>
<evidence type="ECO:0000313" key="3">
    <source>
        <dbReference type="Proteomes" id="UP000663827"/>
    </source>
</evidence>
<sequence>MTLPTAQISAPGLTEEQIQVERAWLAGFVQAVDTLDWSKWEGWWAQDGFIQFGNSPRVQGKEAIAVFHKQAFGAFEYLHHEITRCTFDVALGLIYQTTTLTVRIKGDPEKRTIRVPGLGVIHKKVGEIQTTGNEVYIDTSPVMSVVQEVLSLKAENI</sequence>
<dbReference type="Proteomes" id="UP000663827">
    <property type="component" value="Unassembled WGS sequence"/>
</dbReference>
<dbReference type="SUPFAM" id="SSF54427">
    <property type="entry name" value="NTF2-like"/>
    <property type="match status" value="1"/>
</dbReference>
<gene>
    <name evidence="2" type="ORF">RDB_LOCUS48482</name>
</gene>
<evidence type="ECO:0000313" key="2">
    <source>
        <dbReference type="EMBL" id="CAE7111089.1"/>
    </source>
</evidence>